<feature type="transmembrane region" description="Helical" evidence="6">
    <location>
        <begin position="200"/>
        <end position="222"/>
    </location>
</feature>
<feature type="transmembrane region" description="Helical" evidence="6">
    <location>
        <begin position="234"/>
        <end position="250"/>
    </location>
</feature>
<feature type="domain" description="EamA" evidence="7">
    <location>
        <begin position="139"/>
        <end position="273"/>
    </location>
</feature>
<evidence type="ECO:0000256" key="2">
    <source>
        <dbReference type="ARBA" id="ARBA00007362"/>
    </source>
</evidence>
<comment type="subcellular location">
    <subcellularLocation>
        <location evidence="1">Membrane</location>
        <topology evidence="1">Multi-pass membrane protein</topology>
    </subcellularLocation>
</comment>
<evidence type="ECO:0000313" key="9">
    <source>
        <dbReference type="Proteomes" id="UP001222087"/>
    </source>
</evidence>
<evidence type="ECO:0000259" key="7">
    <source>
        <dbReference type="Pfam" id="PF00892"/>
    </source>
</evidence>
<dbReference type="EMBL" id="CP119078">
    <property type="protein sequence ID" value="WED43516.1"/>
    <property type="molecule type" value="Genomic_DNA"/>
</dbReference>
<sequence length="290" mass="32467">MPLIFLLLWSSGYLFSEMGLEDNNPISFLMLRLLFACLIMGTILLCQRRTFSLTGKQIAQMSIIGIFIQGFYPFFSFSALYKGISPGVIAIVLGTQPIITALILREQMSFSRITGLILGIIGLTLTVSNVLFVGSNSVLGIFCCFLSLFGITVGTILQKKYGLTQSLTLNLFIQYLASFLFIFVLYLSQENKVIQWSEHFIVALGWMVLVVSIISTLLFNYLLKSRIIVNFTSYLYCVPPVTALMDYLVYHHTLSQTSLIGMIMVILGLVLILKNSHNKQVEQSSERSTA</sequence>
<feature type="transmembrane region" description="Helical" evidence="6">
    <location>
        <begin position="138"/>
        <end position="157"/>
    </location>
</feature>
<gene>
    <name evidence="8" type="ORF">PXX05_01720</name>
</gene>
<dbReference type="RefSeq" id="WP_275089325.1">
    <property type="nucleotide sequence ID" value="NZ_CP119078.1"/>
</dbReference>
<feature type="transmembrane region" description="Helical" evidence="6">
    <location>
        <begin position="26"/>
        <end position="46"/>
    </location>
</feature>
<dbReference type="PANTHER" id="PTHR32322:SF2">
    <property type="entry name" value="EAMA DOMAIN-CONTAINING PROTEIN"/>
    <property type="match status" value="1"/>
</dbReference>
<dbReference type="InterPro" id="IPR000620">
    <property type="entry name" value="EamA_dom"/>
</dbReference>
<organism evidence="8 9">
    <name type="scientific">Legionella cardiaca</name>
    <dbReference type="NCBI Taxonomy" id="1071983"/>
    <lineage>
        <taxon>Bacteria</taxon>
        <taxon>Pseudomonadati</taxon>
        <taxon>Pseudomonadota</taxon>
        <taxon>Gammaproteobacteria</taxon>
        <taxon>Legionellales</taxon>
        <taxon>Legionellaceae</taxon>
        <taxon>Legionella</taxon>
    </lineage>
</organism>
<name>A0ABY8AUT9_9GAMM</name>
<reference evidence="8 9" key="1">
    <citation type="submission" date="2023-02" db="EMBL/GenBank/DDBJ databases">
        <title>Genome Sequence of L. cardiaca H63T.</title>
        <authorList>
            <person name="Lopez A.E."/>
            <person name="Cianciotto N.P."/>
        </authorList>
    </citation>
    <scope>NUCLEOTIDE SEQUENCE [LARGE SCALE GENOMIC DNA]</scope>
    <source>
        <strain evidence="8 9">H63</strain>
    </source>
</reference>
<keyword evidence="5 6" id="KW-0472">Membrane</keyword>
<keyword evidence="9" id="KW-1185">Reference proteome</keyword>
<evidence type="ECO:0000256" key="6">
    <source>
        <dbReference type="SAM" id="Phobius"/>
    </source>
</evidence>
<dbReference type="Pfam" id="PF00892">
    <property type="entry name" value="EamA"/>
    <property type="match status" value="2"/>
</dbReference>
<dbReference type="InterPro" id="IPR050638">
    <property type="entry name" value="AA-Vitamin_Transporters"/>
</dbReference>
<feature type="transmembrane region" description="Helical" evidence="6">
    <location>
        <begin position="58"/>
        <end position="77"/>
    </location>
</feature>
<evidence type="ECO:0000313" key="8">
    <source>
        <dbReference type="EMBL" id="WED43516.1"/>
    </source>
</evidence>
<feature type="transmembrane region" description="Helical" evidence="6">
    <location>
        <begin position="83"/>
        <end position="104"/>
    </location>
</feature>
<dbReference type="SUPFAM" id="SSF103481">
    <property type="entry name" value="Multidrug resistance efflux transporter EmrE"/>
    <property type="match status" value="2"/>
</dbReference>
<feature type="transmembrane region" description="Helical" evidence="6">
    <location>
        <begin position="169"/>
        <end position="188"/>
    </location>
</feature>
<feature type="transmembrane region" description="Helical" evidence="6">
    <location>
        <begin position="256"/>
        <end position="273"/>
    </location>
</feature>
<accession>A0ABY8AUT9</accession>
<feature type="transmembrane region" description="Helical" evidence="6">
    <location>
        <begin position="113"/>
        <end position="132"/>
    </location>
</feature>
<keyword evidence="4 6" id="KW-1133">Transmembrane helix</keyword>
<evidence type="ECO:0000256" key="3">
    <source>
        <dbReference type="ARBA" id="ARBA00022692"/>
    </source>
</evidence>
<proteinExistence type="inferred from homology"/>
<evidence type="ECO:0000256" key="4">
    <source>
        <dbReference type="ARBA" id="ARBA00022989"/>
    </source>
</evidence>
<feature type="domain" description="EamA" evidence="7">
    <location>
        <begin position="4"/>
        <end position="127"/>
    </location>
</feature>
<keyword evidence="3 6" id="KW-0812">Transmembrane</keyword>
<dbReference type="Proteomes" id="UP001222087">
    <property type="component" value="Chromosome"/>
</dbReference>
<comment type="similarity">
    <text evidence="2">Belongs to the EamA transporter family.</text>
</comment>
<dbReference type="PANTHER" id="PTHR32322">
    <property type="entry name" value="INNER MEMBRANE TRANSPORTER"/>
    <property type="match status" value="1"/>
</dbReference>
<evidence type="ECO:0000256" key="5">
    <source>
        <dbReference type="ARBA" id="ARBA00023136"/>
    </source>
</evidence>
<protein>
    <submittedName>
        <fullName evidence="8">DMT family transporter</fullName>
    </submittedName>
</protein>
<evidence type="ECO:0000256" key="1">
    <source>
        <dbReference type="ARBA" id="ARBA00004141"/>
    </source>
</evidence>
<dbReference type="InterPro" id="IPR037185">
    <property type="entry name" value="EmrE-like"/>
</dbReference>